<sequence length="99" mass="11840">MSVRENKYQSELIKKIKTRYQEAMILKNDPNYIQGVPDLLVLYNEIWAMFEVKASAKASHRPNQEYYISKLNHMGFARFIYPENEEEVLRDLDEYFSQA</sequence>
<dbReference type="GO" id="GO:0003676">
    <property type="term" value="F:nucleic acid binding"/>
    <property type="evidence" value="ECO:0007669"/>
    <property type="project" value="InterPro"/>
</dbReference>
<reference evidence="1" key="1">
    <citation type="journal article" date="2021" name="Proc. Natl. Acad. Sci. U.S.A.">
        <title>A Catalog of Tens of Thousands of Viruses from Human Metagenomes Reveals Hidden Associations with Chronic Diseases.</title>
        <authorList>
            <person name="Tisza M.J."/>
            <person name="Buck C.B."/>
        </authorList>
    </citation>
    <scope>NUCLEOTIDE SEQUENCE</scope>
    <source>
        <strain evidence="1">CtcK97</strain>
    </source>
</reference>
<evidence type="ECO:0000313" key="1">
    <source>
        <dbReference type="EMBL" id="DAF91594.1"/>
    </source>
</evidence>
<organism evidence="1">
    <name type="scientific">Siphoviridae sp. ctcK97</name>
    <dbReference type="NCBI Taxonomy" id="2825571"/>
    <lineage>
        <taxon>Viruses</taxon>
        <taxon>Duplodnaviria</taxon>
        <taxon>Heunggongvirae</taxon>
        <taxon>Uroviricota</taxon>
        <taxon>Caudoviricetes</taxon>
    </lineage>
</organism>
<dbReference type="InterPro" id="IPR011856">
    <property type="entry name" value="tRNA_endonuc-like_dom_sf"/>
</dbReference>
<dbReference type="EMBL" id="BK016058">
    <property type="protein sequence ID" value="DAF91594.1"/>
    <property type="molecule type" value="Genomic_DNA"/>
</dbReference>
<dbReference type="Gene3D" id="3.40.1350.10">
    <property type="match status" value="1"/>
</dbReference>
<name>A0A8S5UB24_9CAUD</name>
<proteinExistence type="predicted"/>
<protein>
    <submittedName>
        <fullName evidence="1">Nuclease</fullName>
    </submittedName>
</protein>
<accession>A0A8S5UB24</accession>